<proteinExistence type="predicted"/>
<dbReference type="Proteomes" id="UP000245431">
    <property type="component" value="Chromosome PVE_r2"/>
</dbReference>
<dbReference type="InterPro" id="IPR028250">
    <property type="entry name" value="DsbDN"/>
</dbReference>
<dbReference type="InterPro" id="IPR003834">
    <property type="entry name" value="Cyt_c_assmbl_TM_dom"/>
</dbReference>
<dbReference type="EMBL" id="LT599584">
    <property type="protein sequence ID" value="SBW84116.1"/>
    <property type="molecule type" value="Genomic_DNA"/>
</dbReference>
<feature type="transmembrane region" description="Helical" evidence="6">
    <location>
        <begin position="200"/>
        <end position="219"/>
    </location>
</feature>
<feature type="transmembrane region" description="Helical" evidence="6">
    <location>
        <begin position="271"/>
        <end position="291"/>
    </location>
</feature>
<evidence type="ECO:0000313" key="11">
    <source>
        <dbReference type="Proteomes" id="UP000245431"/>
    </source>
</evidence>
<dbReference type="PANTHER" id="PTHR32234:SF0">
    <property type="entry name" value="THIOL:DISULFIDE INTERCHANGE PROTEIN DSBD"/>
    <property type="match status" value="1"/>
</dbReference>
<dbReference type="Pfam" id="PF11412">
    <property type="entry name" value="DsbD_N"/>
    <property type="match status" value="1"/>
</dbReference>
<keyword evidence="3" id="KW-0201">Cytochrome c-type biogenesis</keyword>
<feature type="signal peptide" evidence="7">
    <location>
        <begin position="1"/>
        <end position="23"/>
    </location>
</feature>
<feature type="transmembrane region" description="Helical" evidence="6">
    <location>
        <begin position="231"/>
        <end position="251"/>
    </location>
</feature>
<feature type="transmembrane region" description="Helical" evidence="6">
    <location>
        <begin position="311"/>
        <end position="339"/>
    </location>
</feature>
<feature type="transmembrane region" description="Helical" evidence="6">
    <location>
        <begin position="375"/>
        <end position="393"/>
    </location>
</feature>
<keyword evidence="4 6" id="KW-1133">Transmembrane helix</keyword>
<evidence type="ECO:0000256" key="2">
    <source>
        <dbReference type="ARBA" id="ARBA00022692"/>
    </source>
</evidence>
<feature type="domain" description="Thiol:disulfide interchange protein DsbD N-terminal" evidence="9">
    <location>
        <begin position="30"/>
        <end position="142"/>
    </location>
</feature>
<evidence type="ECO:0000256" key="5">
    <source>
        <dbReference type="ARBA" id="ARBA00023136"/>
    </source>
</evidence>
<dbReference type="InterPro" id="IPR036929">
    <property type="entry name" value="DsbDN_sf"/>
</dbReference>
<evidence type="ECO:0000256" key="4">
    <source>
        <dbReference type="ARBA" id="ARBA00022989"/>
    </source>
</evidence>
<keyword evidence="5 6" id="KW-0472">Membrane</keyword>
<evidence type="ECO:0000259" key="8">
    <source>
        <dbReference type="Pfam" id="PF02683"/>
    </source>
</evidence>
<feature type="transmembrane region" description="Helical" evidence="6">
    <location>
        <begin position="163"/>
        <end position="188"/>
    </location>
</feature>
<dbReference type="GO" id="GO:0015035">
    <property type="term" value="F:protein-disulfide reductase activity"/>
    <property type="evidence" value="ECO:0007669"/>
    <property type="project" value="TreeGrafter"/>
</dbReference>
<name>A0A1D3K6Y2_PSEVE</name>
<organism evidence="10 11">
    <name type="scientific">Pseudomonas veronii 1YdBTEX2</name>
    <dbReference type="NCBI Taxonomy" id="1295141"/>
    <lineage>
        <taxon>Bacteria</taxon>
        <taxon>Pseudomonadati</taxon>
        <taxon>Pseudomonadota</taxon>
        <taxon>Gammaproteobacteria</taxon>
        <taxon>Pseudomonadales</taxon>
        <taxon>Pseudomonadaceae</taxon>
        <taxon>Pseudomonas</taxon>
    </lineage>
</organism>
<evidence type="ECO:0000259" key="9">
    <source>
        <dbReference type="Pfam" id="PF11412"/>
    </source>
</evidence>
<dbReference type="SUPFAM" id="SSF74863">
    <property type="entry name" value="Thiol:disulfide interchange protein DsbD, N-terminal domain (DsbD-alpha)"/>
    <property type="match status" value="1"/>
</dbReference>
<dbReference type="GO" id="GO:0017004">
    <property type="term" value="P:cytochrome complex assembly"/>
    <property type="evidence" value="ECO:0007669"/>
    <property type="project" value="UniProtKB-KW"/>
</dbReference>
<feature type="chain" id="PRO_5008916533" evidence="7">
    <location>
        <begin position="24"/>
        <end position="568"/>
    </location>
</feature>
<evidence type="ECO:0000256" key="3">
    <source>
        <dbReference type="ARBA" id="ARBA00022748"/>
    </source>
</evidence>
<evidence type="ECO:0000256" key="7">
    <source>
        <dbReference type="SAM" id="SignalP"/>
    </source>
</evidence>
<feature type="transmembrane region" description="Helical" evidence="6">
    <location>
        <begin position="405"/>
        <end position="422"/>
    </location>
</feature>
<gene>
    <name evidence="10" type="ORF">PVE_R2G0086</name>
</gene>
<dbReference type="GO" id="GO:0045454">
    <property type="term" value="P:cell redox homeostasis"/>
    <property type="evidence" value="ECO:0007669"/>
    <property type="project" value="TreeGrafter"/>
</dbReference>
<sequence length="568" mass="59543">MPRSFFSAIIGLACLAALVPAHGFEFTSNQEFLPVHQAFKVSATGAPDSVQVQIAVAPGYYLYKSKLSFQTKGNDVLSGAAVLPEGEHKEDPYFGNVVVYHDTLIVRLPVQNHGENGFEVRVGFQGCAEKGLCYPPDQQIIHIGSGAGVTAASGWSAISVANAFISGLMLFLTPGVLPAVPLLAFLILLGKPSARRGLTVGLAFTAAIVTGLVALHSVIALTDAGIEIQPIAQSVWILVPSILVLLGLVAIGGDSAERDGHRHQHRRLRVFLNGTSGAALLGLISLIYTTSFNSSSIAAVMLYLKAGGEKLGGFAQLGGIALGMSIPLLLLAVIAGGLLPYAGKWRQVISECTRVLLAISAVWVLGRVLPGPITLGLYGFVAAGSAVALGIFGSRKFAGSLSTKAGAAVLLLYGIVAWTGMLKGESSPIHPLGPNIFQTVSTPEQPWMVVTTPRQLATALTEAKTSGTPALVEWVADWAPGSDQVAATARHVKLVRVSLRAFKTIRVDLTHGGHSVRSLLELNGHLGPAAVQVYRSDGVEVQSARLVGVTSRKEMLGALQAVDIYAEK</sequence>
<dbReference type="PANTHER" id="PTHR32234">
    <property type="entry name" value="THIOL:DISULFIDE INTERCHANGE PROTEIN DSBD"/>
    <property type="match status" value="1"/>
</dbReference>
<dbReference type="GO" id="GO:0016020">
    <property type="term" value="C:membrane"/>
    <property type="evidence" value="ECO:0007669"/>
    <property type="project" value="UniProtKB-SubCell"/>
</dbReference>
<accession>A0A1D3K6Y2</accession>
<evidence type="ECO:0000313" key="10">
    <source>
        <dbReference type="EMBL" id="SBW84116.1"/>
    </source>
</evidence>
<evidence type="ECO:0000256" key="6">
    <source>
        <dbReference type="SAM" id="Phobius"/>
    </source>
</evidence>
<dbReference type="Gene3D" id="2.60.40.1250">
    <property type="entry name" value="Thiol:disulfide interchange protein DsbD, N-terminal domain"/>
    <property type="match status" value="1"/>
</dbReference>
<protein>
    <submittedName>
        <fullName evidence="10">Transmembrane thiol:disulfide interchange protein DsbD</fullName>
    </submittedName>
</protein>
<feature type="transmembrane region" description="Helical" evidence="6">
    <location>
        <begin position="351"/>
        <end position="369"/>
    </location>
</feature>
<feature type="domain" description="Cytochrome C biogenesis protein transmembrane" evidence="8">
    <location>
        <begin position="159"/>
        <end position="369"/>
    </location>
</feature>
<evidence type="ECO:0000256" key="1">
    <source>
        <dbReference type="ARBA" id="ARBA00004141"/>
    </source>
</evidence>
<dbReference type="AlphaFoldDB" id="A0A1D3K6Y2"/>
<comment type="subcellular location">
    <subcellularLocation>
        <location evidence="1">Membrane</location>
        <topology evidence="1">Multi-pass membrane protein</topology>
    </subcellularLocation>
</comment>
<reference evidence="11" key="1">
    <citation type="submission" date="2016-07" db="EMBL/GenBank/DDBJ databases">
        <authorList>
            <person name="Florea S."/>
            <person name="Webb J.S."/>
            <person name="Jaromczyk J."/>
            <person name="Schardl C.L."/>
        </authorList>
    </citation>
    <scope>NUCLEOTIDE SEQUENCE [LARGE SCALE GENOMIC DNA]</scope>
    <source>
        <strain evidence="11">1YdBTEX2</strain>
    </source>
</reference>
<keyword evidence="7" id="KW-0732">Signal</keyword>
<dbReference type="Pfam" id="PF02683">
    <property type="entry name" value="DsbD_TM"/>
    <property type="match status" value="1"/>
</dbReference>
<keyword evidence="2 6" id="KW-0812">Transmembrane</keyword>